<keyword evidence="1" id="KW-0677">Repeat</keyword>
<dbReference type="EMBL" id="KY684083">
    <property type="protein sequence ID" value="ARF08124.1"/>
    <property type="molecule type" value="Genomic_DNA"/>
</dbReference>
<dbReference type="Gene3D" id="1.25.40.20">
    <property type="entry name" value="Ankyrin repeat-containing domain"/>
    <property type="match status" value="3"/>
</dbReference>
<dbReference type="InterPro" id="IPR002110">
    <property type="entry name" value="Ankyrin_rpt"/>
</dbReference>
<dbReference type="PANTHER" id="PTHR24188:SF29">
    <property type="entry name" value="GH09064P"/>
    <property type="match status" value="1"/>
</dbReference>
<dbReference type="SMART" id="SM00248">
    <property type="entry name" value="ANK"/>
    <property type="match status" value="8"/>
</dbReference>
<keyword evidence="2" id="KW-0040">ANK repeat</keyword>
<evidence type="ECO:0000313" key="3">
    <source>
        <dbReference type="EMBL" id="ARF08124.1"/>
    </source>
</evidence>
<proteinExistence type="predicted"/>
<evidence type="ECO:0000256" key="1">
    <source>
        <dbReference type="ARBA" id="ARBA00022737"/>
    </source>
</evidence>
<dbReference type="PROSITE" id="PS50088">
    <property type="entry name" value="ANK_REPEAT"/>
    <property type="match status" value="2"/>
</dbReference>
<name>A0A1V0S8U3_9VIRU</name>
<organism evidence="3">
    <name type="scientific">Catovirus CTV1</name>
    <dbReference type="NCBI Taxonomy" id="1977631"/>
    <lineage>
        <taxon>Viruses</taxon>
        <taxon>Varidnaviria</taxon>
        <taxon>Bamfordvirae</taxon>
        <taxon>Nucleocytoviricota</taxon>
        <taxon>Megaviricetes</taxon>
        <taxon>Imitervirales</taxon>
        <taxon>Mimiviridae</taxon>
        <taxon>Klosneuvirinae</taxon>
        <taxon>Catovirus</taxon>
    </lineage>
</organism>
<reference evidence="3" key="1">
    <citation type="journal article" date="2017" name="Science">
        <title>Giant viruses with an expanded complement of translation system components.</title>
        <authorList>
            <person name="Schulz F."/>
            <person name="Yutin N."/>
            <person name="Ivanova N.N."/>
            <person name="Ortega D.R."/>
            <person name="Lee T.K."/>
            <person name="Vierheilig J."/>
            <person name="Daims H."/>
            <person name="Horn M."/>
            <person name="Wagner M."/>
            <person name="Jensen G.J."/>
            <person name="Kyrpides N.C."/>
            <person name="Koonin E.V."/>
            <person name="Woyke T."/>
        </authorList>
    </citation>
    <scope>NUCLEOTIDE SEQUENCE</scope>
    <source>
        <strain evidence="3">CTV1</strain>
    </source>
</reference>
<accession>A0A1V0S8U3</accession>
<sequence length="392" mass="44926">MNKYYEAVIKNDLSEIKSFQKNIDTNNIIIFASKMGRLEIVKYFISMKITRSSSLIDNALISAAENGHLNIVEFFVLYNANIYADDYRAIILACQNNHISVVKFFIRKSDELNDNCYVSYALTAASQYNRLDIAKLLIDKCKNDKDILNQAIIYAVQNNHIEIVEFLIKNGADDYDQMLQNASSYGNLKIVELCITQSISKVDIDWALIRACQKDHLHVVKYLISIGANKTAKNNLPLINAANNNNLNIIKYLIDNGVSAMAENNIAIITAARRGYYDTVEYLISMGAAIDFINDHMIDKMIDDNFLELAGYIIDLNCKKRKFNNTNKETVIKLISLLYNEGKFELSLKLLDHFGHDDYNMIKSLFKIHDSRNIFKNNLRFNYCDVCLLIKH</sequence>
<protein>
    <submittedName>
        <fullName evidence="3">Ankyrin repeat protein</fullName>
    </submittedName>
</protein>
<dbReference type="InterPro" id="IPR036770">
    <property type="entry name" value="Ankyrin_rpt-contain_sf"/>
</dbReference>
<evidence type="ECO:0000256" key="2">
    <source>
        <dbReference type="ARBA" id="ARBA00023043"/>
    </source>
</evidence>
<gene>
    <name evidence="3" type="ORF">Catovirus_1_174</name>
</gene>
<dbReference type="PANTHER" id="PTHR24188">
    <property type="entry name" value="ANKYRIN REPEAT PROTEIN"/>
    <property type="match status" value="1"/>
</dbReference>
<dbReference type="SUPFAM" id="SSF48403">
    <property type="entry name" value="Ankyrin repeat"/>
    <property type="match status" value="1"/>
</dbReference>
<dbReference type="Pfam" id="PF12796">
    <property type="entry name" value="Ank_2"/>
    <property type="match status" value="3"/>
</dbReference>